<dbReference type="GO" id="GO:0009279">
    <property type="term" value="C:cell outer membrane"/>
    <property type="evidence" value="ECO:0007669"/>
    <property type="project" value="UniProtKB-SubCell"/>
</dbReference>
<evidence type="ECO:0000313" key="8">
    <source>
        <dbReference type="Proteomes" id="UP000001062"/>
    </source>
</evidence>
<dbReference type="Pfam" id="PF13627">
    <property type="entry name" value="LptM_cons"/>
    <property type="match status" value="1"/>
</dbReference>
<evidence type="ECO:0000256" key="1">
    <source>
        <dbReference type="ARBA" id="ARBA00004459"/>
    </source>
</evidence>
<dbReference type="NCBIfam" id="NF047847">
    <property type="entry name" value="SS_mature_LptM"/>
    <property type="match status" value="1"/>
</dbReference>
<evidence type="ECO:0000256" key="3">
    <source>
        <dbReference type="ARBA" id="ARBA00023136"/>
    </source>
</evidence>
<dbReference type="PROSITE" id="PS51257">
    <property type="entry name" value="PROKAR_LIPOPROTEIN"/>
    <property type="match status" value="1"/>
</dbReference>
<evidence type="ECO:0008006" key="9">
    <source>
        <dbReference type="Google" id="ProtNLM"/>
    </source>
</evidence>
<gene>
    <name evidence="7" type="ordered locus">Marme_2951</name>
</gene>
<name>F2K0T0_MARM1</name>
<organism evidence="7 8">
    <name type="scientific">Marinomonas mediterranea (strain ATCC 700492 / JCM 21426 / NBRC 103028 / MMB-1)</name>
    <dbReference type="NCBI Taxonomy" id="717774"/>
    <lineage>
        <taxon>Bacteria</taxon>
        <taxon>Pseudomonadati</taxon>
        <taxon>Pseudomonadota</taxon>
        <taxon>Gammaproteobacteria</taxon>
        <taxon>Oceanospirillales</taxon>
        <taxon>Oceanospirillaceae</taxon>
        <taxon>Marinomonas</taxon>
    </lineage>
</organism>
<proteinExistence type="predicted"/>
<evidence type="ECO:0000256" key="5">
    <source>
        <dbReference type="ARBA" id="ARBA00023237"/>
    </source>
</evidence>
<comment type="subcellular location">
    <subcellularLocation>
        <location evidence="1">Cell outer membrane</location>
        <topology evidence="1">Lipid-anchor</topology>
    </subcellularLocation>
</comment>
<evidence type="ECO:0000256" key="4">
    <source>
        <dbReference type="ARBA" id="ARBA00023139"/>
    </source>
</evidence>
<keyword evidence="5" id="KW-0998">Cell outer membrane</keyword>
<dbReference type="RefSeq" id="WP_013662075.1">
    <property type="nucleotide sequence ID" value="NC_015276.1"/>
</dbReference>
<dbReference type="KEGG" id="mme:Marme_2951"/>
<dbReference type="HOGENOM" id="CLU_3185591_0_0_6"/>
<dbReference type="STRING" id="717774.Marme_2951"/>
<dbReference type="EMBL" id="CP002583">
    <property type="protein sequence ID" value="ADZ92172.1"/>
    <property type="molecule type" value="Genomic_DNA"/>
</dbReference>
<dbReference type="Proteomes" id="UP000001062">
    <property type="component" value="Chromosome"/>
</dbReference>
<evidence type="ECO:0000256" key="6">
    <source>
        <dbReference type="ARBA" id="ARBA00023288"/>
    </source>
</evidence>
<keyword evidence="3" id="KW-0472">Membrane</keyword>
<reference evidence="7 8" key="1">
    <citation type="journal article" date="2012" name="Stand. Genomic Sci.">
        <title>Complete genome sequence of the melanogenic marine bacterium Marinomonas mediterranea type strain (MMB-1(T)).</title>
        <authorList>
            <person name="Lucas-Elio P."/>
            <person name="Goodwin L."/>
            <person name="Woyke T."/>
            <person name="Pitluck S."/>
            <person name="Nolan M."/>
            <person name="Kyrpides N.C."/>
            <person name="Detter J.C."/>
            <person name="Copeland A."/>
            <person name="Teshima H."/>
            <person name="Bruce D."/>
            <person name="Detter C."/>
            <person name="Tapia R."/>
            <person name="Han S."/>
            <person name="Land M.L."/>
            <person name="Ivanova N."/>
            <person name="Mikhailova N."/>
            <person name="Johnston A.W."/>
            <person name="Sanchez-Amat A."/>
        </authorList>
    </citation>
    <scope>NUCLEOTIDE SEQUENCE [LARGE SCALE GENOMIC DNA]</scope>
    <source>
        <strain evidence="8">ATCC 700492 / JCM 21426 / NBRC 103028 / MMB-1</strain>
    </source>
</reference>
<evidence type="ECO:0000313" key="7">
    <source>
        <dbReference type="EMBL" id="ADZ92172.1"/>
    </source>
</evidence>
<dbReference type="InterPro" id="IPR032831">
    <property type="entry name" value="LptM_cons"/>
</dbReference>
<sequence length="46" mass="5159" precursor="true">MMYRWLFAFVFITLLSACGNKGALYLPDEKASEPNQDTSSSQNAQN</sequence>
<dbReference type="AlphaFoldDB" id="F2K0T0"/>
<protein>
    <recommendedName>
        <fullName evidence="9">Lipoprotein</fullName>
    </recommendedName>
</protein>
<keyword evidence="6" id="KW-0449">Lipoprotein</keyword>
<keyword evidence="8" id="KW-1185">Reference proteome</keyword>
<dbReference type="OrthoDB" id="8550022at2"/>
<keyword evidence="2" id="KW-0732">Signal</keyword>
<keyword evidence="4" id="KW-0564">Palmitate</keyword>
<dbReference type="PATRIC" id="fig|717774.3.peg.3039"/>
<accession>F2K0T0</accession>
<evidence type="ECO:0000256" key="2">
    <source>
        <dbReference type="ARBA" id="ARBA00022729"/>
    </source>
</evidence>